<keyword evidence="1" id="KW-0812">Transmembrane</keyword>
<dbReference type="RefSeq" id="WP_139824823.1">
    <property type="nucleotide sequence ID" value="NZ_FXAY01000002.1"/>
</dbReference>
<feature type="transmembrane region" description="Helical" evidence="1">
    <location>
        <begin position="128"/>
        <end position="147"/>
    </location>
</feature>
<dbReference type="AlphaFoldDB" id="A0A1X7JST1"/>
<sequence>MSDSLGANPAEEPAVQSSRWQRIRHALVTPELIYGTIISSAVIAVADEDDDDFDVFVVTVVSMVVFWAAHVFATAVANHGLRNGRIIGMGQAFREGVHHSKGLLYASIIPLVFLILGATGLLDEDAAYFIALLAGTVLLGVLGWLAFADRGSRWPARLLGGLGTGLFGLVIIVFKTVLH</sequence>
<organism evidence="2 3">
    <name type="scientific">Agreia pratensis</name>
    <dbReference type="NCBI Taxonomy" id="150121"/>
    <lineage>
        <taxon>Bacteria</taxon>
        <taxon>Bacillati</taxon>
        <taxon>Actinomycetota</taxon>
        <taxon>Actinomycetes</taxon>
        <taxon>Micrococcales</taxon>
        <taxon>Microbacteriaceae</taxon>
        <taxon>Agreia</taxon>
    </lineage>
</organism>
<feature type="transmembrane region" description="Helical" evidence="1">
    <location>
        <begin position="102"/>
        <end position="122"/>
    </location>
</feature>
<feature type="transmembrane region" description="Helical" evidence="1">
    <location>
        <begin position="159"/>
        <end position="178"/>
    </location>
</feature>
<keyword evidence="3" id="KW-1185">Reference proteome</keyword>
<evidence type="ECO:0000313" key="2">
    <source>
        <dbReference type="EMBL" id="SMG31414.1"/>
    </source>
</evidence>
<name>A0A1X7JST1_9MICO</name>
<reference evidence="3" key="1">
    <citation type="submission" date="2017-04" db="EMBL/GenBank/DDBJ databases">
        <authorList>
            <person name="Varghese N."/>
            <person name="Submissions S."/>
        </authorList>
    </citation>
    <scope>NUCLEOTIDE SEQUENCE [LARGE SCALE GENOMIC DNA]</scope>
    <source>
        <strain evidence="3">VKM Ac-2510</strain>
    </source>
</reference>
<proteinExistence type="predicted"/>
<keyword evidence="1" id="KW-0472">Membrane</keyword>
<dbReference type="EMBL" id="FXAY01000002">
    <property type="protein sequence ID" value="SMG31414.1"/>
    <property type="molecule type" value="Genomic_DNA"/>
</dbReference>
<accession>A0A1X7JST1</accession>
<dbReference type="Proteomes" id="UP000193244">
    <property type="component" value="Unassembled WGS sequence"/>
</dbReference>
<keyword evidence="1" id="KW-1133">Transmembrane helix</keyword>
<evidence type="ECO:0000256" key="1">
    <source>
        <dbReference type="SAM" id="Phobius"/>
    </source>
</evidence>
<protein>
    <submittedName>
        <fullName evidence="2">Uncharacterized protein</fullName>
    </submittedName>
</protein>
<feature type="transmembrane region" description="Helical" evidence="1">
    <location>
        <begin position="26"/>
        <end position="46"/>
    </location>
</feature>
<dbReference type="STRING" id="150121.SAMN06296010_1792"/>
<gene>
    <name evidence="2" type="ORF">SAMN06296010_1792</name>
</gene>
<feature type="transmembrane region" description="Helical" evidence="1">
    <location>
        <begin position="58"/>
        <end position="81"/>
    </location>
</feature>
<dbReference type="OrthoDB" id="4978814at2"/>
<evidence type="ECO:0000313" key="3">
    <source>
        <dbReference type="Proteomes" id="UP000193244"/>
    </source>
</evidence>